<feature type="signal peptide" evidence="1">
    <location>
        <begin position="1"/>
        <end position="17"/>
    </location>
</feature>
<protein>
    <recommendedName>
        <fullName evidence="4">Outer membrane lipoprotein Slp</fullName>
    </recommendedName>
</protein>
<dbReference type="Pfam" id="PF03843">
    <property type="entry name" value="Slp"/>
    <property type="match status" value="1"/>
</dbReference>
<dbReference type="Proteomes" id="UP001179121">
    <property type="component" value="Chromosome"/>
</dbReference>
<evidence type="ECO:0000313" key="3">
    <source>
        <dbReference type="Proteomes" id="UP001179121"/>
    </source>
</evidence>
<name>A0AA86MWS8_9BACT</name>
<dbReference type="KEGG" id="nti:DNFV4_00953"/>
<dbReference type="PANTHER" id="PTHR37530:SF1">
    <property type="entry name" value="OUTER MEMBRANE PROTEIN SLP"/>
    <property type="match status" value="1"/>
</dbReference>
<evidence type="ECO:0000256" key="1">
    <source>
        <dbReference type="SAM" id="SignalP"/>
    </source>
</evidence>
<keyword evidence="3" id="KW-1185">Reference proteome</keyword>
<dbReference type="GO" id="GO:0019867">
    <property type="term" value="C:outer membrane"/>
    <property type="evidence" value="ECO:0007669"/>
    <property type="project" value="InterPro"/>
</dbReference>
<accession>A0AA86MWS8</accession>
<reference evidence="2" key="1">
    <citation type="submission" date="2022-10" db="EMBL/GenBank/DDBJ databases">
        <authorList>
            <person name="Koch H."/>
        </authorList>
    </citation>
    <scope>NUCLEOTIDE SEQUENCE</scope>
    <source>
        <strain evidence="2">DNF</strain>
    </source>
</reference>
<gene>
    <name evidence="2" type="ORF">DNFV4_00953</name>
</gene>
<organism evidence="2 3">
    <name type="scientific">Nitrospira tepida</name>
    <dbReference type="NCBI Taxonomy" id="2973512"/>
    <lineage>
        <taxon>Bacteria</taxon>
        <taxon>Pseudomonadati</taxon>
        <taxon>Nitrospirota</taxon>
        <taxon>Nitrospiria</taxon>
        <taxon>Nitrospirales</taxon>
        <taxon>Nitrospiraceae</taxon>
        <taxon>Nitrospira</taxon>
    </lineage>
</organism>
<keyword evidence="1" id="KW-0732">Signal</keyword>
<sequence>MTRWLLIAALPAWLVAAGCTKSPSSLEITQTEQIDRSVAFPQLIEAPENYRGRVVMFGGEVLAAKRLKTGTRVEVLQLPLEDNQEPATDRMATQGRFFAMETKPMDPAALPPGARVTVVGEVTGSATLPLDEIDYVYPILTIKQLHVWSPPTETRYLYRPVYPGYYYFWGPYGRYPWW</sequence>
<dbReference type="RefSeq" id="WP_289267509.1">
    <property type="nucleotide sequence ID" value="NZ_OX365700.1"/>
</dbReference>
<dbReference type="PANTHER" id="PTHR37530">
    <property type="entry name" value="OUTER MEMBRANE PROTEIN SLP"/>
    <property type="match status" value="1"/>
</dbReference>
<feature type="chain" id="PRO_5041644257" description="Outer membrane lipoprotein Slp" evidence="1">
    <location>
        <begin position="18"/>
        <end position="178"/>
    </location>
</feature>
<proteinExistence type="predicted"/>
<evidence type="ECO:0000313" key="2">
    <source>
        <dbReference type="EMBL" id="CAI4030525.1"/>
    </source>
</evidence>
<dbReference type="PROSITE" id="PS51257">
    <property type="entry name" value="PROKAR_LIPOPROTEIN"/>
    <property type="match status" value="1"/>
</dbReference>
<dbReference type="InterPro" id="IPR004658">
    <property type="entry name" value="OMP_Slp"/>
</dbReference>
<evidence type="ECO:0008006" key="4">
    <source>
        <dbReference type="Google" id="ProtNLM"/>
    </source>
</evidence>
<dbReference type="AlphaFoldDB" id="A0AA86MWS8"/>
<dbReference type="EMBL" id="OX365700">
    <property type="protein sequence ID" value="CAI4030525.1"/>
    <property type="molecule type" value="Genomic_DNA"/>
</dbReference>